<dbReference type="EMBL" id="VSRR010076494">
    <property type="protein sequence ID" value="MPC88062.1"/>
    <property type="molecule type" value="Genomic_DNA"/>
</dbReference>
<proteinExistence type="predicted"/>
<organism evidence="2 3">
    <name type="scientific">Portunus trituberculatus</name>
    <name type="common">Swimming crab</name>
    <name type="synonym">Neptunus trituberculatus</name>
    <dbReference type="NCBI Taxonomy" id="210409"/>
    <lineage>
        <taxon>Eukaryota</taxon>
        <taxon>Metazoa</taxon>
        <taxon>Ecdysozoa</taxon>
        <taxon>Arthropoda</taxon>
        <taxon>Crustacea</taxon>
        <taxon>Multicrustacea</taxon>
        <taxon>Malacostraca</taxon>
        <taxon>Eumalacostraca</taxon>
        <taxon>Eucarida</taxon>
        <taxon>Decapoda</taxon>
        <taxon>Pleocyemata</taxon>
        <taxon>Brachyura</taxon>
        <taxon>Eubrachyura</taxon>
        <taxon>Portunoidea</taxon>
        <taxon>Portunidae</taxon>
        <taxon>Portuninae</taxon>
        <taxon>Portunus</taxon>
    </lineage>
</organism>
<evidence type="ECO:0000256" key="1">
    <source>
        <dbReference type="SAM" id="SignalP"/>
    </source>
</evidence>
<comment type="caution">
    <text evidence="2">The sequence shown here is derived from an EMBL/GenBank/DDBJ whole genome shotgun (WGS) entry which is preliminary data.</text>
</comment>
<reference evidence="2 3" key="1">
    <citation type="submission" date="2019-05" db="EMBL/GenBank/DDBJ databases">
        <title>Another draft genome of Portunus trituberculatus and its Hox gene families provides insights of decapod evolution.</title>
        <authorList>
            <person name="Jeong J.-H."/>
            <person name="Song I."/>
            <person name="Kim S."/>
            <person name="Choi T."/>
            <person name="Kim D."/>
            <person name="Ryu S."/>
            <person name="Kim W."/>
        </authorList>
    </citation>
    <scope>NUCLEOTIDE SEQUENCE [LARGE SCALE GENOMIC DNA]</scope>
    <source>
        <tissue evidence="2">Muscle</tissue>
    </source>
</reference>
<keyword evidence="3" id="KW-1185">Reference proteome</keyword>
<keyword evidence="1" id="KW-0732">Signal</keyword>
<evidence type="ECO:0008006" key="4">
    <source>
        <dbReference type="Google" id="ProtNLM"/>
    </source>
</evidence>
<gene>
    <name evidence="2" type="ORF">E2C01_082952</name>
</gene>
<sequence length="79" mass="8835">MIVLLCIVSSIVGYRRAQGSGFGPVLFTLCYGRCESRKLVIVFVFKVDCDVDISSSHFLVDGLWMKCFVELISEGFFSV</sequence>
<feature type="chain" id="PRO_5022680333" description="Secreted protein" evidence="1">
    <location>
        <begin position="18"/>
        <end position="79"/>
    </location>
</feature>
<feature type="signal peptide" evidence="1">
    <location>
        <begin position="1"/>
        <end position="17"/>
    </location>
</feature>
<name>A0A5B7IVW9_PORTR</name>
<accession>A0A5B7IVW9</accession>
<evidence type="ECO:0000313" key="2">
    <source>
        <dbReference type="EMBL" id="MPC88062.1"/>
    </source>
</evidence>
<dbReference type="Proteomes" id="UP000324222">
    <property type="component" value="Unassembled WGS sequence"/>
</dbReference>
<dbReference type="AlphaFoldDB" id="A0A5B7IVW9"/>
<evidence type="ECO:0000313" key="3">
    <source>
        <dbReference type="Proteomes" id="UP000324222"/>
    </source>
</evidence>
<protein>
    <recommendedName>
        <fullName evidence="4">Secreted protein</fullName>
    </recommendedName>
</protein>